<name>R0JTP1_ANAPL</name>
<keyword evidence="3" id="KW-1185">Reference proteome</keyword>
<dbReference type="Proteomes" id="UP000296049">
    <property type="component" value="Unassembled WGS sequence"/>
</dbReference>
<dbReference type="AlphaFoldDB" id="R0JTP1"/>
<feature type="region of interest" description="Disordered" evidence="1">
    <location>
        <begin position="1"/>
        <end position="24"/>
    </location>
</feature>
<evidence type="ECO:0000256" key="1">
    <source>
        <dbReference type="SAM" id="MobiDB-lite"/>
    </source>
</evidence>
<organism evidence="2 3">
    <name type="scientific">Anas platyrhynchos</name>
    <name type="common">Mallard</name>
    <name type="synonym">Anas boschas</name>
    <dbReference type="NCBI Taxonomy" id="8839"/>
    <lineage>
        <taxon>Eukaryota</taxon>
        <taxon>Metazoa</taxon>
        <taxon>Chordata</taxon>
        <taxon>Craniata</taxon>
        <taxon>Vertebrata</taxon>
        <taxon>Euteleostomi</taxon>
        <taxon>Archelosauria</taxon>
        <taxon>Archosauria</taxon>
        <taxon>Dinosauria</taxon>
        <taxon>Saurischia</taxon>
        <taxon>Theropoda</taxon>
        <taxon>Coelurosauria</taxon>
        <taxon>Aves</taxon>
        <taxon>Neognathae</taxon>
        <taxon>Galloanserae</taxon>
        <taxon>Anseriformes</taxon>
        <taxon>Anatidae</taxon>
        <taxon>Anatinae</taxon>
        <taxon>Anas</taxon>
    </lineage>
</organism>
<proteinExistence type="predicted"/>
<sequence>MHLKPGDEIVHPGAAPLLEEPNKRQNMNIPQLLCGDEKFQKNLNPNLPKKRT</sequence>
<feature type="compositionally biased region" description="Basic and acidic residues" evidence="1">
    <location>
        <begin position="1"/>
        <end position="10"/>
    </location>
</feature>
<evidence type="ECO:0000313" key="3">
    <source>
        <dbReference type="Proteomes" id="UP000296049"/>
    </source>
</evidence>
<evidence type="ECO:0000313" key="2">
    <source>
        <dbReference type="EMBL" id="EOB00562.1"/>
    </source>
</evidence>
<dbReference type="EMBL" id="KB743183">
    <property type="protein sequence ID" value="EOB00562.1"/>
    <property type="molecule type" value="Genomic_DNA"/>
</dbReference>
<protein>
    <submittedName>
        <fullName evidence="2">Uncharacterized protein</fullName>
    </submittedName>
</protein>
<gene>
    <name evidence="2" type="ORF">Anapl_11707</name>
</gene>
<reference evidence="3" key="1">
    <citation type="journal article" date="2013" name="Nat. Genet.">
        <title>The duck genome and transcriptome provide insight into an avian influenza virus reservoir species.</title>
        <authorList>
            <person name="Huang Y."/>
            <person name="Li Y."/>
            <person name="Burt D.W."/>
            <person name="Chen H."/>
            <person name="Zhang Y."/>
            <person name="Qian W."/>
            <person name="Kim H."/>
            <person name="Gan S."/>
            <person name="Zhao Y."/>
            <person name="Li J."/>
            <person name="Yi K."/>
            <person name="Feng H."/>
            <person name="Zhu P."/>
            <person name="Li B."/>
            <person name="Liu Q."/>
            <person name="Fairley S."/>
            <person name="Magor K.E."/>
            <person name="Du Z."/>
            <person name="Hu X."/>
            <person name="Goodman L."/>
            <person name="Tafer H."/>
            <person name="Vignal A."/>
            <person name="Lee T."/>
            <person name="Kim K.W."/>
            <person name="Sheng Z."/>
            <person name="An Y."/>
            <person name="Searle S."/>
            <person name="Herrero J."/>
            <person name="Groenen M.A."/>
            <person name="Crooijmans R.P."/>
            <person name="Faraut T."/>
            <person name="Cai Q."/>
            <person name="Webster R.G."/>
            <person name="Aldridge J.R."/>
            <person name="Warren W.C."/>
            <person name="Bartschat S."/>
            <person name="Kehr S."/>
            <person name="Marz M."/>
            <person name="Stadler P.F."/>
            <person name="Smith J."/>
            <person name="Kraus R.H."/>
            <person name="Zhao Y."/>
            <person name="Ren L."/>
            <person name="Fei J."/>
            <person name="Morisson M."/>
            <person name="Kaiser P."/>
            <person name="Griffin D.K."/>
            <person name="Rao M."/>
            <person name="Pitel F."/>
            <person name="Wang J."/>
            <person name="Li N."/>
        </authorList>
    </citation>
    <scope>NUCLEOTIDE SEQUENCE [LARGE SCALE GENOMIC DNA]</scope>
</reference>
<accession>R0JTP1</accession>